<dbReference type="GO" id="GO:0004674">
    <property type="term" value="F:protein serine/threonine kinase activity"/>
    <property type="evidence" value="ECO:0007669"/>
    <property type="project" value="UniProtKB-KW"/>
</dbReference>
<dbReference type="PROSITE" id="PS00108">
    <property type="entry name" value="PROTEIN_KINASE_ST"/>
    <property type="match status" value="1"/>
</dbReference>
<organism evidence="10 11">
    <name type="scientific">Tritrichomonas foetus</name>
    <dbReference type="NCBI Taxonomy" id="1144522"/>
    <lineage>
        <taxon>Eukaryota</taxon>
        <taxon>Metamonada</taxon>
        <taxon>Parabasalia</taxon>
        <taxon>Tritrichomonadida</taxon>
        <taxon>Tritrichomonadidae</taxon>
        <taxon>Tritrichomonas</taxon>
    </lineage>
</organism>
<dbReference type="AlphaFoldDB" id="A0A1J4KA47"/>
<dbReference type="EC" id="2.7.11.1" evidence="1"/>
<keyword evidence="3" id="KW-0808">Transferase</keyword>
<comment type="caution">
    <text evidence="10">The sequence shown here is derived from an EMBL/GenBank/DDBJ whole genome shotgun (WGS) entry which is preliminary data.</text>
</comment>
<dbReference type="VEuPathDB" id="TrichDB:TRFO_25410"/>
<evidence type="ECO:0000256" key="2">
    <source>
        <dbReference type="ARBA" id="ARBA00022527"/>
    </source>
</evidence>
<proteinExistence type="predicted"/>
<dbReference type="OrthoDB" id="541276at2759"/>
<dbReference type="GO" id="GO:0005524">
    <property type="term" value="F:ATP binding"/>
    <property type="evidence" value="ECO:0007669"/>
    <property type="project" value="UniProtKB-KW"/>
</dbReference>
<dbReference type="SUPFAM" id="SSF56112">
    <property type="entry name" value="Protein kinase-like (PK-like)"/>
    <property type="match status" value="1"/>
</dbReference>
<evidence type="ECO:0000256" key="6">
    <source>
        <dbReference type="ARBA" id="ARBA00022840"/>
    </source>
</evidence>
<evidence type="ECO:0000259" key="9">
    <source>
        <dbReference type="PROSITE" id="PS50011"/>
    </source>
</evidence>
<reference evidence="10" key="1">
    <citation type="submission" date="2016-10" db="EMBL/GenBank/DDBJ databases">
        <authorList>
            <person name="Benchimol M."/>
            <person name="Almeida L.G."/>
            <person name="Vasconcelos A.T."/>
            <person name="Perreira-Neves A."/>
            <person name="Rosa I.A."/>
            <person name="Tasca T."/>
            <person name="Bogo M.R."/>
            <person name="de Souza W."/>
        </authorList>
    </citation>
    <scope>NUCLEOTIDE SEQUENCE [LARGE SCALE GENOMIC DNA]</scope>
    <source>
        <strain evidence="10">K</strain>
    </source>
</reference>
<dbReference type="PANTHER" id="PTHR43895:SF32">
    <property type="entry name" value="SERINE_THREONINE-PROTEIN KINASE CHK1"/>
    <property type="match status" value="1"/>
</dbReference>
<dbReference type="InterPro" id="IPR000719">
    <property type="entry name" value="Prot_kinase_dom"/>
</dbReference>
<accession>A0A1J4KA47</accession>
<keyword evidence="4" id="KW-0547">Nucleotide-binding</keyword>
<dbReference type="GeneID" id="94839037"/>
<gene>
    <name evidence="10" type="ORF">TRFO_25410</name>
</gene>
<evidence type="ECO:0000313" key="10">
    <source>
        <dbReference type="EMBL" id="OHT06526.1"/>
    </source>
</evidence>
<name>A0A1J4KA47_9EUKA</name>
<keyword evidence="11" id="KW-1185">Reference proteome</keyword>
<evidence type="ECO:0000256" key="7">
    <source>
        <dbReference type="ARBA" id="ARBA00047899"/>
    </source>
</evidence>
<dbReference type="InterPro" id="IPR008271">
    <property type="entry name" value="Ser/Thr_kinase_AS"/>
</dbReference>
<keyword evidence="2" id="KW-0723">Serine/threonine-protein kinase</keyword>
<evidence type="ECO:0000256" key="8">
    <source>
        <dbReference type="ARBA" id="ARBA00048679"/>
    </source>
</evidence>
<evidence type="ECO:0000256" key="4">
    <source>
        <dbReference type="ARBA" id="ARBA00022741"/>
    </source>
</evidence>
<protein>
    <recommendedName>
        <fullName evidence="1">non-specific serine/threonine protein kinase</fullName>
        <ecNumber evidence="1">2.7.11.1</ecNumber>
    </recommendedName>
</protein>
<dbReference type="EMBL" id="MLAK01000723">
    <property type="protein sequence ID" value="OHT06526.1"/>
    <property type="molecule type" value="Genomic_DNA"/>
</dbReference>
<keyword evidence="6" id="KW-0067">ATP-binding</keyword>
<sequence length="374" mass="43350">MLQFENYTILSQLNEGAHAKVYLAKHNDLDVQVAIKSIPKSTLQTEKDKEWLRREIECHKKADFKFVTPLYEIIETNDSINLVMQYEKNGTLGRRLPLTGRGISEDVAKRWFFQIILALRYIHDELNVIHRDIKLENIMFDENDIIKIIDFGFSKDCQDSLPFAQHHTICGSPCYTAPEVFTGNAYSKMADVYSAGVVLYLMTAGKLPHFDNNITNLFAKIVKEPIEIPKYFSDDLTDLVQKMLQVDPKKRITIKEIIEHPWLEQFHYLGTSQDMKQYSIIKRPILYSLKSKGFDQDIIYESIKENKFDNYHGMYRILADNWRQVIKKRKSAPSIVMQPGSLKSMSLNVSGSFKITKRGRVNSGPKSISQLIWQ</sequence>
<dbReference type="Proteomes" id="UP000179807">
    <property type="component" value="Unassembled WGS sequence"/>
</dbReference>
<dbReference type="PROSITE" id="PS50011">
    <property type="entry name" value="PROTEIN_KINASE_DOM"/>
    <property type="match status" value="1"/>
</dbReference>
<dbReference type="Gene3D" id="1.10.510.10">
    <property type="entry name" value="Transferase(Phosphotransferase) domain 1"/>
    <property type="match status" value="1"/>
</dbReference>
<dbReference type="PANTHER" id="PTHR43895">
    <property type="entry name" value="CALCIUM/CALMODULIN-DEPENDENT PROTEIN KINASE KINASE-RELATED"/>
    <property type="match status" value="1"/>
</dbReference>
<evidence type="ECO:0000313" key="11">
    <source>
        <dbReference type="Proteomes" id="UP000179807"/>
    </source>
</evidence>
<keyword evidence="5 10" id="KW-0418">Kinase</keyword>
<evidence type="ECO:0000256" key="1">
    <source>
        <dbReference type="ARBA" id="ARBA00012513"/>
    </source>
</evidence>
<dbReference type="SMART" id="SM00220">
    <property type="entry name" value="S_TKc"/>
    <property type="match status" value="1"/>
</dbReference>
<comment type="catalytic activity">
    <reaction evidence="7">
        <text>L-threonyl-[protein] + ATP = O-phospho-L-threonyl-[protein] + ADP + H(+)</text>
        <dbReference type="Rhea" id="RHEA:46608"/>
        <dbReference type="Rhea" id="RHEA-COMP:11060"/>
        <dbReference type="Rhea" id="RHEA-COMP:11605"/>
        <dbReference type="ChEBI" id="CHEBI:15378"/>
        <dbReference type="ChEBI" id="CHEBI:30013"/>
        <dbReference type="ChEBI" id="CHEBI:30616"/>
        <dbReference type="ChEBI" id="CHEBI:61977"/>
        <dbReference type="ChEBI" id="CHEBI:456216"/>
        <dbReference type="EC" id="2.7.11.1"/>
    </reaction>
</comment>
<evidence type="ECO:0000256" key="3">
    <source>
        <dbReference type="ARBA" id="ARBA00022679"/>
    </source>
</evidence>
<feature type="domain" description="Protein kinase" evidence="9">
    <location>
        <begin position="7"/>
        <end position="263"/>
    </location>
</feature>
<dbReference type="RefSeq" id="XP_068359662.1">
    <property type="nucleotide sequence ID" value="XM_068504333.1"/>
</dbReference>
<dbReference type="Pfam" id="PF00069">
    <property type="entry name" value="Pkinase"/>
    <property type="match status" value="1"/>
</dbReference>
<dbReference type="InterPro" id="IPR011009">
    <property type="entry name" value="Kinase-like_dom_sf"/>
</dbReference>
<dbReference type="GO" id="GO:0007165">
    <property type="term" value="P:signal transduction"/>
    <property type="evidence" value="ECO:0007669"/>
    <property type="project" value="TreeGrafter"/>
</dbReference>
<evidence type="ECO:0000256" key="5">
    <source>
        <dbReference type="ARBA" id="ARBA00022777"/>
    </source>
</evidence>
<comment type="catalytic activity">
    <reaction evidence="8">
        <text>L-seryl-[protein] + ATP = O-phospho-L-seryl-[protein] + ADP + H(+)</text>
        <dbReference type="Rhea" id="RHEA:17989"/>
        <dbReference type="Rhea" id="RHEA-COMP:9863"/>
        <dbReference type="Rhea" id="RHEA-COMP:11604"/>
        <dbReference type="ChEBI" id="CHEBI:15378"/>
        <dbReference type="ChEBI" id="CHEBI:29999"/>
        <dbReference type="ChEBI" id="CHEBI:30616"/>
        <dbReference type="ChEBI" id="CHEBI:83421"/>
        <dbReference type="ChEBI" id="CHEBI:456216"/>
        <dbReference type="EC" id="2.7.11.1"/>
    </reaction>
</comment>
<dbReference type="FunFam" id="1.10.510.10:FF:000571">
    <property type="entry name" value="Maternal embryonic leucine zipper kinase"/>
    <property type="match status" value="1"/>
</dbReference>